<sequence>MEKESTSGKELATMVTGFEHVTTTPKFKRRKVLAVRDFLPGCGRGATIDFELNRQIIVDQGKKLLIKYKFEI</sequence>
<evidence type="ECO:0000313" key="1">
    <source>
        <dbReference type="EMBL" id="KAH1046782.1"/>
    </source>
</evidence>
<protein>
    <submittedName>
        <fullName evidence="1">Uncharacterized protein</fullName>
    </submittedName>
</protein>
<evidence type="ECO:0000313" key="2">
    <source>
        <dbReference type="Proteomes" id="UP000828251"/>
    </source>
</evidence>
<name>A0A9D3UK98_9ROSI</name>
<comment type="caution">
    <text evidence="1">The sequence shown here is derived from an EMBL/GenBank/DDBJ whole genome shotgun (WGS) entry which is preliminary data.</text>
</comment>
<gene>
    <name evidence="1" type="ORF">J1N35_037566</name>
</gene>
<dbReference type="EMBL" id="JAIQCV010000011">
    <property type="protein sequence ID" value="KAH1046782.1"/>
    <property type="molecule type" value="Genomic_DNA"/>
</dbReference>
<proteinExistence type="predicted"/>
<dbReference type="AlphaFoldDB" id="A0A9D3UK98"/>
<dbReference type="Proteomes" id="UP000828251">
    <property type="component" value="Unassembled WGS sequence"/>
</dbReference>
<keyword evidence="2" id="KW-1185">Reference proteome</keyword>
<organism evidence="1 2">
    <name type="scientific">Gossypium stocksii</name>
    <dbReference type="NCBI Taxonomy" id="47602"/>
    <lineage>
        <taxon>Eukaryota</taxon>
        <taxon>Viridiplantae</taxon>
        <taxon>Streptophyta</taxon>
        <taxon>Embryophyta</taxon>
        <taxon>Tracheophyta</taxon>
        <taxon>Spermatophyta</taxon>
        <taxon>Magnoliopsida</taxon>
        <taxon>eudicotyledons</taxon>
        <taxon>Gunneridae</taxon>
        <taxon>Pentapetalae</taxon>
        <taxon>rosids</taxon>
        <taxon>malvids</taxon>
        <taxon>Malvales</taxon>
        <taxon>Malvaceae</taxon>
        <taxon>Malvoideae</taxon>
        <taxon>Gossypium</taxon>
    </lineage>
</organism>
<reference evidence="1 2" key="1">
    <citation type="journal article" date="2021" name="Plant Biotechnol. J.">
        <title>Multi-omics assisted identification of the key and species-specific regulatory components of drought-tolerant mechanisms in Gossypium stocksii.</title>
        <authorList>
            <person name="Yu D."/>
            <person name="Ke L."/>
            <person name="Zhang D."/>
            <person name="Wu Y."/>
            <person name="Sun Y."/>
            <person name="Mei J."/>
            <person name="Sun J."/>
            <person name="Sun Y."/>
        </authorList>
    </citation>
    <scope>NUCLEOTIDE SEQUENCE [LARGE SCALE GENOMIC DNA]</scope>
    <source>
        <strain evidence="2">cv. E1</strain>
        <tissue evidence="1">Leaf</tissue>
    </source>
</reference>
<accession>A0A9D3UK98</accession>